<protein>
    <submittedName>
        <fullName evidence="2">Uncharacterized protein</fullName>
    </submittedName>
</protein>
<dbReference type="Proteomes" id="UP000048600">
    <property type="component" value="Unassembled WGS sequence"/>
</dbReference>
<proteinExistence type="predicted"/>
<reference evidence="5 6" key="1">
    <citation type="submission" date="2015-03" db="EMBL/GenBank/DDBJ databases">
        <authorList>
            <consortium name="Pathogen Informatics"/>
        </authorList>
    </citation>
    <scope>NUCLEOTIDE SEQUENCE [LARGE SCALE GENOMIC DNA]</scope>
    <source>
        <strain evidence="3 7">Bir 185</strain>
        <strain evidence="2 5">H09601792</strain>
        <strain evidence="4 6">P00601463</strain>
    </source>
</reference>
<evidence type="ECO:0000313" key="5">
    <source>
        <dbReference type="Proteomes" id="UP000046947"/>
    </source>
</evidence>
<feature type="region of interest" description="Disordered" evidence="1">
    <location>
        <begin position="78"/>
        <end position="118"/>
    </location>
</feature>
<dbReference type="EMBL" id="CNFT01000088">
    <property type="protein sequence ID" value="CKR05437.1"/>
    <property type="molecule type" value="Genomic_DNA"/>
</dbReference>
<organism evidence="2 5">
    <name type="scientific">Mycobacterium tuberculosis</name>
    <dbReference type="NCBI Taxonomy" id="1773"/>
    <lineage>
        <taxon>Bacteria</taxon>
        <taxon>Bacillati</taxon>
        <taxon>Actinomycetota</taxon>
        <taxon>Actinomycetes</taxon>
        <taxon>Mycobacteriales</taxon>
        <taxon>Mycobacteriaceae</taxon>
        <taxon>Mycobacterium</taxon>
        <taxon>Mycobacterium tuberculosis complex</taxon>
    </lineage>
</organism>
<evidence type="ECO:0000313" key="3">
    <source>
        <dbReference type="EMBL" id="CKR05437.1"/>
    </source>
</evidence>
<evidence type="ECO:0000256" key="1">
    <source>
        <dbReference type="SAM" id="MobiDB-lite"/>
    </source>
</evidence>
<gene>
    <name evidence="2" type="ORF">ERS007688_03588</name>
    <name evidence="4" type="ORF">ERS007741_02562</name>
    <name evidence="3" type="ORF">ERS027659_00627</name>
</gene>
<sequence length="118" mass="12691">MVPHGTSDSIASTWLCGSIASTSRQSESAGSPRRPSAIEKPRSVSVSRQESARVMVCAISSSAMSRCRRMRTVNPARRARVTAWRTPRISGPDNLKSAGRRMASSPSSSAVRPASRYV</sequence>
<dbReference type="AlphaFoldDB" id="A0A654TS02"/>
<feature type="compositionally biased region" description="Low complexity" evidence="1">
    <location>
        <begin position="100"/>
        <end position="118"/>
    </location>
</feature>
<feature type="region of interest" description="Disordered" evidence="1">
    <location>
        <begin position="21"/>
        <end position="50"/>
    </location>
</feature>
<dbReference type="Proteomes" id="UP000050164">
    <property type="component" value="Unassembled WGS sequence"/>
</dbReference>
<evidence type="ECO:0000313" key="4">
    <source>
        <dbReference type="EMBL" id="COW47432.1"/>
    </source>
</evidence>
<evidence type="ECO:0000313" key="7">
    <source>
        <dbReference type="Proteomes" id="UP000050164"/>
    </source>
</evidence>
<dbReference type="EMBL" id="CFOH01000808">
    <property type="protein sequence ID" value="CFE70132.1"/>
    <property type="molecule type" value="Genomic_DNA"/>
</dbReference>
<dbReference type="Proteomes" id="UP000046947">
    <property type="component" value="Unassembled WGS sequence"/>
</dbReference>
<accession>A0A654TS02</accession>
<dbReference type="EMBL" id="CHKL01000304">
    <property type="protein sequence ID" value="COW47432.1"/>
    <property type="molecule type" value="Genomic_DNA"/>
</dbReference>
<evidence type="ECO:0000313" key="2">
    <source>
        <dbReference type="EMBL" id="CFE70132.1"/>
    </source>
</evidence>
<evidence type="ECO:0000313" key="6">
    <source>
        <dbReference type="Proteomes" id="UP000048600"/>
    </source>
</evidence>
<name>A0A654TS02_MYCTX</name>